<feature type="transmembrane region" description="Helical" evidence="2">
    <location>
        <begin position="437"/>
        <end position="457"/>
    </location>
</feature>
<evidence type="ECO:0000313" key="3">
    <source>
        <dbReference type="EMBL" id="WTT20394.1"/>
    </source>
</evidence>
<feature type="compositionally biased region" description="Basic and acidic residues" evidence="1">
    <location>
        <begin position="1"/>
        <end position="10"/>
    </location>
</feature>
<feature type="transmembrane region" description="Helical" evidence="2">
    <location>
        <begin position="506"/>
        <end position="529"/>
    </location>
</feature>
<reference evidence="3" key="1">
    <citation type="submission" date="2022-10" db="EMBL/GenBank/DDBJ databases">
        <title>The complete genomes of actinobacterial strains from the NBC collection.</title>
        <authorList>
            <person name="Joergensen T.S."/>
            <person name="Alvarez Arevalo M."/>
            <person name="Sterndorff E.B."/>
            <person name="Faurdal D."/>
            <person name="Vuksanovic O."/>
            <person name="Mourched A.-S."/>
            <person name="Charusanti P."/>
            <person name="Shaw S."/>
            <person name="Blin K."/>
            <person name="Weber T."/>
        </authorList>
    </citation>
    <scope>NUCLEOTIDE SEQUENCE</scope>
    <source>
        <strain evidence="3">NBC_00093</strain>
    </source>
</reference>
<gene>
    <name evidence="3" type="ORF">OHA22_35130</name>
</gene>
<evidence type="ECO:0000256" key="2">
    <source>
        <dbReference type="SAM" id="Phobius"/>
    </source>
</evidence>
<dbReference type="AlphaFoldDB" id="A0AAU2AA13"/>
<name>A0AAU2AA13_9ACTN</name>
<dbReference type="InterPro" id="IPR027417">
    <property type="entry name" value="P-loop_NTPase"/>
</dbReference>
<protein>
    <recommendedName>
        <fullName evidence="4">NACHT domain-containing protein</fullName>
    </recommendedName>
</protein>
<sequence>MTDTDPDRPTEAPAKPKKTDNPNTPGGPTELKGNTFHGPTALQVGTGNTMNVRYDVTSPSPLDAAADELATVVRRQWEREAGLRRLLEPAPLPVRWQVSDRKVAGRVTGATAEGARARFAPLPGLAPATRDGLREGGGPGELHAVYGGLASGRLLLVGPPAAGKTAAAVLLLLDALRYRANTASPDLRRLVPVPVMLSLHGWDPAAESPADWAAGRLSREYTLFRGRGGRVRARELLESGRVALFLDALDEVGGKLRTAMVSALESADFRLVLVSRSKEAVLASRRARLSGAVALEILPVRPADAAAHLLGPLPEPPPPAWAALTHTLLAAPGSAVARALSSPLAISLLRDVYGDDDPVDELLDPARFPTPRAVEDHLLDHAVIAAYTARPGRPRPRHSPEAADRALRHLAVRLTEQGTRDLLWWHIPSWTDRRPRAIAVGTVVGLLYGVATFFLSLRLSGPVWAGVMGPASAIASGCAGGLLSLRSGDPQPLPSAGWRDIFGRTAVRRGVIQWLVTAVAIWLCLGVVPLMDPGLPAWLCFLSTIPTGFATTLIYGRGIELVAGNFRGRGAKRWFDDVKQDHDHTAPPVVDSRSVDPREVWLHHIRLRLLLGLAVGLSVALLIVPVSLWQRGFWTSAAFGLGAGLWVGLASGPVTNLGVATAMTAVQLSAAEGTPVRLMAFLEDARRRNLLRATGPVYQFRHARLQERLALPRSE</sequence>
<evidence type="ECO:0008006" key="4">
    <source>
        <dbReference type="Google" id="ProtNLM"/>
    </source>
</evidence>
<proteinExistence type="predicted"/>
<feature type="region of interest" description="Disordered" evidence="1">
    <location>
        <begin position="1"/>
        <end position="44"/>
    </location>
</feature>
<feature type="transmembrane region" description="Helical" evidence="2">
    <location>
        <begin position="632"/>
        <end position="649"/>
    </location>
</feature>
<organism evidence="3">
    <name type="scientific">Streptomyces sp. NBC_00093</name>
    <dbReference type="NCBI Taxonomy" id="2975649"/>
    <lineage>
        <taxon>Bacteria</taxon>
        <taxon>Bacillati</taxon>
        <taxon>Actinomycetota</taxon>
        <taxon>Actinomycetes</taxon>
        <taxon>Kitasatosporales</taxon>
        <taxon>Streptomycetaceae</taxon>
        <taxon>Streptomyces</taxon>
    </lineage>
</organism>
<dbReference type="SUPFAM" id="SSF52540">
    <property type="entry name" value="P-loop containing nucleoside triphosphate hydrolases"/>
    <property type="match status" value="1"/>
</dbReference>
<keyword evidence="2" id="KW-0472">Membrane</keyword>
<accession>A0AAU2AA13</accession>
<keyword evidence="2" id="KW-0812">Transmembrane</keyword>
<keyword evidence="2" id="KW-1133">Transmembrane helix</keyword>
<evidence type="ECO:0000256" key="1">
    <source>
        <dbReference type="SAM" id="MobiDB-lite"/>
    </source>
</evidence>
<dbReference type="EMBL" id="CP108222">
    <property type="protein sequence ID" value="WTT20394.1"/>
    <property type="molecule type" value="Genomic_DNA"/>
</dbReference>
<feature type="transmembrane region" description="Helical" evidence="2">
    <location>
        <begin position="535"/>
        <end position="555"/>
    </location>
</feature>
<feature type="transmembrane region" description="Helical" evidence="2">
    <location>
        <begin position="607"/>
        <end position="626"/>
    </location>
</feature>